<dbReference type="InterPro" id="IPR006577">
    <property type="entry name" value="UAS"/>
</dbReference>
<accession>A0A835HEU5</accession>
<dbReference type="InterPro" id="IPR029071">
    <property type="entry name" value="Ubiquitin-like_domsf"/>
</dbReference>
<dbReference type="EMBL" id="JADFTS010000007">
    <property type="protein sequence ID" value="KAF9599225.1"/>
    <property type="molecule type" value="Genomic_DNA"/>
</dbReference>
<dbReference type="GO" id="GO:0005783">
    <property type="term" value="C:endoplasmic reticulum"/>
    <property type="evidence" value="ECO:0007669"/>
    <property type="project" value="TreeGrafter"/>
</dbReference>
<dbReference type="Proteomes" id="UP000631114">
    <property type="component" value="Unassembled WGS sequence"/>
</dbReference>
<dbReference type="Gene3D" id="3.40.30.10">
    <property type="entry name" value="Glutaredoxin"/>
    <property type="match status" value="1"/>
</dbReference>
<evidence type="ECO:0000313" key="4">
    <source>
        <dbReference type="Proteomes" id="UP000631114"/>
    </source>
</evidence>
<feature type="compositionally biased region" description="Basic and acidic residues" evidence="1">
    <location>
        <begin position="280"/>
        <end position="289"/>
    </location>
</feature>
<evidence type="ECO:0000259" key="2">
    <source>
        <dbReference type="PROSITE" id="PS50033"/>
    </source>
</evidence>
<feature type="compositionally biased region" description="Polar residues" evidence="1">
    <location>
        <begin position="290"/>
        <end position="304"/>
    </location>
</feature>
<keyword evidence="4" id="KW-1185">Reference proteome</keyword>
<reference evidence="3 4" key="1">
    <citation type="submission" date="2020-10" db="EMBL/GenBank/DDBJ databases">
        <title>The Coptis chinensis genome and diversification of protoberbering-type alkaloids.</title>
        <authorList>
            <person name="Wang B."/>
            <person name="Shu S."/>
            <person name="Song C."/>
            <person name="Liu Y."/>
        </authorList>
    </citation>
    <scope>NUCLEOTIDE SEQUENCE [LARGE SCALE GENOMIC DNA]</scope>
    <source>
        <strain evidence="3">HL-2020</strain>
        <tissue evidence="3">Leaf</tissue>
    </source>
</reference>
<dbReference type="SUPFAM" id="SSF54236">
    <property type="entry name" value="Ubiquitin-like"/>
    <property type="match status" value="1"/>
</dbReference>
<comment type="caution">
    <text evidence="3">The sequence shown here is derived from an EMBL/GenBank/DDBJ whole genome shotgun (WGS) entry which is preliminary data.</text>
</comment>
<dbReference type="GO" id="GO:0036503">
    <property type="term" value="P:ERAD pathway"/>
    <property type="evidence" value="ECO:0007669"/>
    <property type="project" value="TreeGrafter"/>
</dbReference>
<dbReference type="SUPFAM" id="SSF52833">
    <property type="entry name" value="Thioredoxin-like"/>
    <property type="match status" value="1"/>
</dbReference>
<dbReference type="InterPro" id="IPR050730">
    <property type="entry name" value="UBX_domain-protein"/>
</dbReference>
<dbReference type="InterPro" id="IPR001012">
    <property type="entry name" value="UBX_dom"/>
</dbReference>
<dbReference type="PANTHER" id="PTHR23322">
    <property type="entry name" value="FAS-ASSOCIATED PROTEIN"/>
    <property type="match status" value="1"/>
</dbReference>
<dbReference type="PANTHER" id="PTHR23322:SF71">
    <property type="entry name" value="UBIQUITIN-ASSOCIATED (UBA) PROTEIN-RELATED"/>
    <property type="match status" value="1"/>
</dbReference>
<organism evidence="3 4">
    <name type="scientific">Coptis chinensis</name>
    <dbReference type="NCBI Taxonomy" id="261450"/>
    <lineage>
        <taxon>Eukaryota</taxon>
        <taxon>Viridiplantae</taxon>
        <taxon>Streptophyta</taxon>
        <taxon>Embryophyta</taxon>
        <taxon>Tracheophyta</taxon>
        <taxon>Spermatophyta</taxon>
        <taxon>Magnoliopsida</taxon>
        <taxon>Ranunculales</taxon>
        <taxon>Ranunculaceae</taxon>
        <taxon>Coptidoideae</taxon>
        <taxon>Coptis</taxon>
    </lineage>
</organism>
<dbReference type="AlphaFoldDB" id="A0A835HEU5"/>
<name>A0A835HEU5_9MAGN</name>
<dbReference type="GO" id="GO:0043130">
    <property type="term" value="F:ubiquitin binding"/>
    <property type="evidence" value="ECO:0007669"/>
    <property type="project" value="TreeGrafter"/>
</dbReference>
<dbReference type="SMART" id="SM00166">
    <property type="entry name" value="UBX"/>
    <property type="match status" value="1"/>
</dbReference>
<feature type="domain" description="UBX" evidence="2">
    <location>
        <begin position="316"/>
        <end position="394"/>
    </location>
</feature>
<dbReference type="OrthoDB" id="1026733at2759"/>
<dbReference type="InterPro" id="IPR049483">
    <property type="entry name" value="FAF1_2-like_UAS"/>
</dbReference>
<gene>
    <name evidence="3" type="ORF">IFM89_036351</name>
</gene>
<dbReference type="Gene3D" id="3.10.20.90">
    <property type="entry name" value="Phosphatidylinositol 3-kinase Catalytic Subunit, Chain A, domain 1"/>
    <property type="match status" value="1"/>
</dbReference>
<dbReference type="Pfam" id="PF21021">
    <property type="entry name" value="FAF1"/>
    <property type="match status" value="1"/>
</dbReference>
<dbReference type="PROSITE" id="PS50033">
    <property type="entry name" value="UBX"/>
    <property type="match status" value="1"/>
</dbReference>
<dbReference type="Pfam" id="PF00789">
    <property type="entry name" value="UBX"/>
    <property type="match status" value="1"/>
</dbReference>
<evidence type="ECO:0000313" key="3">
    <source>
        <dbReference type="EMBL" id="KAF9599225.1"/>
    </source>
</evidence>
<feature type="region of interest" description="Disordered" evidence="1">
    <location>
        <begin position="268"/>
        <end position="308"/>
    </location>
</feature>
<sequence>MSSFMGRDGLGANDLQASYNGMVRRMVSLPRSIIGGVSRAMANRINFMTTSGSSRRRDDHRQNGNTFFLREQFLQDPLDTIPEEWAFLTTLEKKYGQLHPFFYACKLVEALSIAEQEHKLLFMYFHSPEHPFTASFCNNTLRSELVVQFLDANFVSWGALASRGEGLPMTMEMRVETFPFCAVVAPASDSSICVLQQMEGPVSPTELVEILQRTREEHGLAFGANRFEVKDKKTVETNRQIREEQDAATFASLQIDYSKDTSNEVLIERRTGQEQSKMSNTDKSRKNPAKEQQGSSKVKQTIQKAQGRRERISLGKDSDITKILVRFPNGEKREQSFQCTDTIRSIYKYIDSQNIPGIAGYKLISSFPRKVFGFEQLGMTLNDAGLHPRSSLFLELL</sequence>
<protein>
    <recommendedName>
        <fullName evidence="2">UBX domain-containing protein</fullName>
    </recommendedName>
</protein>
<proteinExistence type="predicted"/>
<dbReference type="CDD" id="cd01767">
    <property type="entry name" value="UBX"/>
    <property type="match status" value="1"/>
</dbReference>
<dbReference type="InterPro" id="IPR036249">
    <property type="entry name" value="Thioredoxin-like_sf"/>
</dbReference>
<dbReference type="SMART" id="SM00594">
    <property type="entry name" value="UAS"/>
    <property type="match status" value="1"/>
</dbReference>
<evidence type="ECO:0000256" key="1">
    <source>
        <dbReference type="SAM" id="MobiDB-lite"/>
    </source>
</evidence>